<organism evidence="1 2">
    <name type="scientific">Schistosoma mattheei</name>
    <dbReference type="NCBI Taxonomy" id="31246"/>
    <lineage>
        <taxon>Eukaryota</taxon>
        <taxon>Metazoa</taxon>
        <taxon>Spiralia</taxon>
        <taxon>Lophotrochozoa</taxon>
        <taxon>Platyhelminthes</taxon>
        <taxon>Trematoda</taxon>
        <taxon>Digenea</taxon>
        <taxon>Strigeidida</taxon>
        <taxon>Schistosomatoidea</taxon>
        <taxon>Schistosomatidae</taxon>
        <taxon>Schistosoma</taxon>
    </lineage>
</organism>
<reference evidence="1 2" key="1">
    <citation type="submission" date="2018-11" db="EMBL/GenBank/DDBJ databases">
        <authorList>
            <consortium name="Pathogen Informatics"/>
        </authorList>
    </citation>
    <scope>NUCLEOTIDE SEQUENCE [LARGE SCALE GENOMIC DNA]</scope>
    <source>
        <strain>Denwood</strain>
        <strain evidence="2">Zambia</strain>
    </source>
</reference>
<gene>
    <name evidence="1" type="ORF">SMTD_LOCUS1524</name>
</gene>
<evidence type="ECO:0000313" key="2">
    <source>
        <dbReference type="Proteomes" id="UP000269396"/>
    </source>
</evidence>
<dbReference type="AlphaFoldDB" id="A0A183NHD8"/>
<accession>A0A183NHD8</accession>
<protein>
    <submittedName>
        <fullName evidence="1">Uncharacterized protein</fullName>
    </submittedName>
</protein>
<proteinExistence type="predicted"/>
<keyword evidence="2" id="KW-1185">Reference proteome</keyword>
<sequence>MLQDPVAESLLSKELKIITNDLIDKYNEFSSTAMKSVSGVEIWSSNRLIALKVGFPAINWNCRQLQMLSTSNSDKMASATCKCF</sequence>
<evidence type="ECO:0000313" key="1">
    <source>
        <dbReference type="EMBL" id="VDO78932.1"/>
    </source>
</evidence>
<dbReference type="EMBL" id="UZAL01001711">
    <property type="protein sequence ID" value="VDO78932.1"/>
    <property type="molecule type" value="Genomic_DNA"/>
</dbReference>
<name>A0A183NHD8_9TREM</name>
<dbReference type="Proteomes" id="UP000269396">
    <property type="component" value="Unassembled WGS sequence"/>
</dbReference>